<dbReference type="InterPro" id="IPR038717">
    <property type="entry name" value="Tc1-like_DDE_dom"/>
</dbReference>
<dbReference type="GeneID" id="93617273"/>
<dbReference type="VEuPathDB" id="FungiDB:RO3G_10307"/>
<evidence type="ECO:0000259" key="1">
    <source>
        <dbReference type="Pfam" id="PF13358"/>
    </source>
</evidence>
<evidence type="ECO:0000313" key="2">
    <source>
        <dbReference type="EMBL" id="EIE85597.1"/>
    </source>
</evidence>
<feature type="domain" description="Tc1-like transposase DDE" evidence="1">
    <location>
        <begin position="3"/>
        <end position="61"/>
    </location>
</feature>
<accession>I1CAW7</accession>
<dbReference type="Pfam" id="PF13358">
    <property type="entry name" value="DDE_3"/>
    <property type="match status" value="1"/>
</dbReference>
<gene>
    <name evidence="2" type="ORF">RO3G_10307</name>
</gene>
<dbReference type="Proteomes" id="UP000009138">
    <property type="component" value="Unassembled WGS sequence"/>
</dbReference>
<keyword evidence="3" id="KW-1185">Reference proteome</keyword>
<dbReference type="EMBL" id="CH476739">
    <property type="protein sequence ID" value="EIE85597.1"/>
    <property type="molecule type" value="Genomic_DNA"/>
</dbReference>
<organism evidence="2 3">
    <name type="scientific">Rhizopus delemar (strain RA 99-880 / ATCC MYA-4621 / FGSC 9543 / NRRL 43880)</name>
    <name type="common">Mucormycosis agent</name>
    <name type="synonym">Rhizopus arrhizus var. delemar</name>
    <dbReference type="NCBI Taxonomy" id="246409"/>
    <lineage>
        <taxon>Eukaryota</taxon>
        <taxon>Fungi</taxon>
        <taxon>Fungi incertae sedis</taxon>
        <taxon>Mucoromycota</taxon>
        <taxon>Mucoromycotina</taxon>
        <taxon>Mucoromycetes</taxon>
        <taxon>Mucorales</taxon>
        <taxon>Mucorineae</taxon>
        <taxon>Rhizopodaceae</taxon>
        <taxon>Rhizopus</taxon>
    </lineage>
</organism>
<reference evidence="2 3" key="1">
    <citation type="journal article" date="2009" name="PLoS Genet.">
        <title>Genomic analysis of the basal lineage fungus Rhizopus oryzae reveals a whole-genome duplication.</title>
        <authorList>
            <person name="Ma L.-J."/>
            <person name="Ibrahim A.S."/>
            <person name="Skory C."/>
            <person name="Grabherr M.G."/>
            <person name="Burger G."/>
            <person name="Butler M."/>
            <person name="Elias M."/>
            <person name="Idnurm A."/>
            <person name="Lang B.F."/>
            <person name="Sone T."/>
            <person name="Abe A."/>
            <person name="Calvo S.E."/>
            <person name="Corrochano L.M."/>
            <person name="Engels R."/>
            <person name="Fu J."/>
            <person name="Hansberg W."/>
            <person name="Kim J.-M."/>
            <person name="Kodira C.D."/>
            <person name="Koehrsen M.J."/>
            <person name="Liu B."/>
            <person name="Miranda-Saavedra D."/>
            <person name="O'Leary S."/>
            <person name="Ortiz-Castellanos L."/>
            <person name="Poulter R."/>
            <person name="Rodriguez-Romero J."/>
            <person name="Ruiz-Herrera J."/>
            <person name="Shen Y.-Q."/>
            <person name="Zeng Q."/>
            <person name="Galagan J."/>
            <person name="Birren B.W."/>
            <person name="Cuomo C.A."/>
            <person name="Wickes B.L."/>
        </authorList>
    </citation>
    <scope>NUCLEOTIDE SEQUENCE [LARGE SCALE GENOMIC DNA]</scope>
    <source>
        <strain evidence="3">RA 99-880 / ATCC MYA-4621 / FGSC 9543 / NRRL 43880</strain>
    </source>
</reference>
<proteinExistence type="predicted"/>
<dbReference type="InterPro" id="IPR036397">
    <property type="entry name" value="RNaseH_sf"/>
</dbReference>
<dbReference type="GO" id="GO:0003676">
    <property type="term" value="F:nucleic acid binding"/>
    <property type="evidence" value="ECO:0007669"/>
    <property type="project" value="InterPro"/>
</dbReference>
<dbReference type="RefSeq" id="XP_067520993.1">
    <property type="nucleotide sequence ID" value="XM_067664892.1"/>
</dbReference>
<dbReference type="Gene3D" id="3.30.420.10">
    <property type="entry name" value="Ribonuclease H-like superfamily/Ribonuclease H"/>
    <property type="match status" value="1"/>
</dbReference>
<protein>
    <recommendedName>
        <fullName evidence="1">Tc1-like transposase DDE domain-containing protein</fullName>
    </recommendedName>
</protein>
<dbReference type="InParanoid" id="I1CAW7"/>
<evidence type="ECO:0000313" key="3">
    <source>
        <dbReference type="Proteomes" id="UP000009138"/>
    </source>
</evidence>
<name>I1CAW7_RHIO9</name>
<dbReference type="AlphaFoldDB" id="I1CAW7"/>
<sequence>MKGLYLVMDNAPIHTTNERSSMVTERGYNRVYLPPYSPKINTIKNFFVINNKIKCNSLKNSDDLPTKLSEVYNAVPSNHLKASIQHSADAFEKCMRMIERSISDKTPIGTTLTANRRCFEKNHNSIHVNDMPINL</sequence>